<accession>A0A6C0JSF5</accession>
<dbReference type="EMBL" id="MN740698">
    <property type="protein sequence ID" value="QHU08695.1"/>
    <property type="molecule type" value="Genomic_DNA"/>
</dbReference>
<organism evidence="2">
    <name type="scientific">viral metagenome</name>
    <dbReference type="NCBI Taxonomy" id="1070528"/>
    <lineage>
        <taxon>unclassified sequences</taxon>
        <taxon>metagenomes</taxon>
        <taxon>organismal metagenomes</taxon>
    </lineage>
</organism>
<name>A0A6C0JSF5_9ZZZZ</name>
<sequence length="231" mass="24945">MDSWLNALRVSSTTTTPERTSTVVQEVQFGTTLVSYLEDFIKEVYPSDPLSSSTEGSISPESWGIVPAGGTTEPTEDSRPENTATESAEERTDGLIEKISGVARDAMTSPSKSQTSLNKLGKATEETIAFAESKVDKMTFTDDAANYAMNGAQQVLNNMRGSGQGIDSVIDTVTGKLNTIWDESEGTTPNERINHTLDSLLKEVDMSRIGPENAKMVGEVFGKFKSLSTKD</sequence>
<protein>
    <submittedName>
        <fullName evidence="2">Uncharacterized protein</fullName>
    </submittedName>
</protein>
<feature type="compositionally biased region" description="Low complexity" evidence="1">
    <location>
        <begin position="51"/>
        <end position="62"/>
    </location>
</feature>
<feature type="region of interest" description="Disordered" evidence="1">
    <location>
        <begin position="48"/>
        <end position="91"/>
    </location>
</feature>
<evidence type="ECO:0000256" key="1">
    <source>
        <dbReference type="SAM" id="MobiDB-lite"/>
    </source>
</evidence>
<reference evidence="2" key="1">
    <citation type="journal article" date="2020" name="Nature">
        <title>Giant virus diversity and host interactions through global metagenomics.</title>
        <authorList>
            <person name="Schulz F."/>
            <person name="Roux S."/>
            <person name="Paez-Espino D."/>
            <person name="Jungbluth S."/>
            <person name="Walsh D.A."/>
            <person name="Denef V.J."/>
            <person name="McMahon K.D."/>
            <person name="Konstantinidis K.T."/>
            <person name="Eloe-Fadrosh E.A."/>
            <person name="Kyrpides N.C."/>
            <person name="Woyke T."/>
        </authorList>
    </citation>
    <scope>NUCLEOTIDE SEQUENCE</scope>
    <source>
        <strain evidence="2">GVMAG-S-1063924-116</strain>
    </source>
</reference>
<proteinExistence type="predicted"/>
<evidence type="ECO:0000313" key="2">
    <source>
        <dbReference type="EMBL" id="QHU08695.1"/>
    </source>
</evidence>
<dbReference type="AlphaFoldDB" id="A0A6C0JSF5"/>